<dbReference type="EMBL" id="BAABEY010000036">
    <property type="protein sequence ID" value="GAA4446441.1"/>
    <property type="molecule type" value="Genomic_DNA"/>
</dbReference>
<dbReference type="InterPro" id="IPR016461">
    <property type="entry name" value="COMT-like"/>
</dbReference>
<dbReference type="PROSITE" id="PS51683">
    <property type="entry name" value="SAM_OMT_II"/>
    <property type="match status" value="1"/>
</dbReference>
<comment type="caution">
    <text evidence="5">The sequence shown here is derived from an EMBL/GenBank/DDBJ whole genome shotgun (WGS) entry which is preliminary data.</text>
</comment>
<protein>
    <recommendedName>
        <fullName evidence="4">O-methyltransferase C-terminal domain-containing protein</fullName>
    </recommendedName>
</protein>
<keyword evidence="6" id="KW-1185">Reference proteome</keyword>
<evidence type="ECO:0000313" key="6">
    <source>
        <dbReference type="Proteomes" id="UP001501508"/>
    </source>
</evidence>
<keyword evidence="3" id="KW-0949">S-adenosyl-L-methionine</keyword>
<dbReference type="InterPro" id="IPR036388">
    <property type="entry name" value="WH-like_DNA-bd_sf"/>
</dbReference>
<dbReference type="InterPro" id="IPR036390">
    <property type="entry name" value="WH_DNA-bd_sf"/>
</dbReference>
<accession>A0ABP8MC84</accession>
<evidence type="ECO:0000256" key="3">
    <source>
        <dbReference type="ARBA" id="ARBA00022691"/>
    </source>
</evidence>
<dbReference type="RefSeq" id="WP_345032430.1">
    <property type="nucleotide sequence ID" value="NZ_BAABEY010000036.1"/>
</dbReference>
<dbReference type="Gene3D" id="3.40.50.150">
    <property type="entry name" value="Vaccinia Virus protein VP39"/>
    <property type="match status" value="1"/>
</dbReference>
<sequence length="342" mass="37997">MELKVSPSHPLEWLALLLNRVPMPLLHGQMFPILSKAVLTAADKGVFRYLSGDSRTLGEISEFCAFKPEPARQLLGVLVSLGYLVADKGKYGLSAMAEKWLRTGSGSDLSDLLIYNNRVVWKWMEQLENYLETGAGIAYHQHFEEPEWQLYQRAMLAVARSEVNEFAKRCPVPARAARMLDIGGAHGLHVTALRSKYTGLEADILDLPGAWSAHPEPESFNRMEGNILEVKLEDKRYDLVLMSSLAHHFSEAENRMIARKVAASLKPGGIYVINEFVHPARLDSDSGLVGTSSSLFFGLTSTSGTWTIAETQAWQAEAGLKPMKARRFRTVPGRVLMSAVRV</sequence>
<dbReference type="SUPFAM" id="SSF46785">
    <property type="entry name" value="Winged helix' DNA-binding domain"/>
    <property type="match status" value="1"/>
</dbReference>
<name>A0ABP8MC84_9BACT</name>
<dbReference type="SUPFAM" id="SSF53335">
    <property type="entry name" value="S-adenosyl-L-methionine-dependent methyltransferases"/>
    <property type="match status" value="1"/>
</dbReference>
<evidence type="ECO:0000259" key="4">
    <source>
        <dbReference type="Pfam" id="PF00891"/>
    </source>
</evidence>
<dbReference type="InterPro" id="IPR029063">
    <property type="entry name" value="SAM-dependent_MTases_sf"/>
</dbReference>
<dbReference type="Gene3D" id="1.10.10.10">
    <property type="entry name" value="Winged helix-like DNA-binding domain superfamily/Winged helix DNA-binding domain"/>
    <property type="match status" value="1"/>
</dbReference>
<keyword evidence="2" id="KW-0808">Transferase</keyword>
<keyword evidence="1" id="KW-0489">Methyltransferase</keyword>
<evidence type="ECO:0000256" key="2">
    <source>
        <dbReference type="ARBA" id="ARBA00022679"/>
    </source>
</evidence>
<proteinExistence type="predicted"/>
<gene>
    <name evidence="5" type="ORF">GCM10023091_39520</name>
</gene>
<organism evidence="5 6">
    <name type="scientific">Ravibacter arvi</name>
    <dbReference type="NCBI Taxonomy" id="2051041"/>
    <lineage>
        <taxon>Bacteria</taxon>
        <taxon>Pseudomonadati</taxon>
        <taxon>Bacteroidota</taxon>
        <taxon>Cytophagia</taxon>
        <taxon>Cytophagales</taxon>
        <taxon>Spirosomataceae</taxon>
        <taxon>Ravibacter</taxon>
    </lineage>
</organism>
<evidence type="ECO:0000256" key="1">
    <source>
        <dbReference type="ARBA" id="ARBA00022603"/>
    </source>
</evidence>
<dbReference type="InterPro" id="IPR001077">
    <property type="entry name" value="COMT_C"/>
</dbReference>
<feature type="domain" description="O-methyltransferase C-terminal" evidence="4">
    <location>
        <begin position="149"/>
        <end position="281"/>
    </location>
</feature>
<reference evidence="6" key="1">
    <citation type="journal article" date="2019" name="Int. J. Syst. Evol. Microbiol.">
        <title>The Global Catalogue of Microorganisms (GCM) 10K type strain sequencing project: providing services to taxonomists for standard genome sequencing and annotation.</title>
        <authorList>
            <consortium name="The Broad Institute Genomics Platform"/>
            <consortium name="The Broad Institute Genome Sequencing Center for Infectious Disease"/>
            <person name="Wu L."/>
            <person name="Ma J."/>
        </authorList>
    </citation>
    <scope>NUCLEOTIDE SEQUENCE [LARGE SCALE GENOMIC DNA]</scope>
    <source>
        <strain evidence="6">JCM 31920</strain>
    </source>
</reference>
<dbReference type="CDD" id="cd02440">
    <property type="entry name" value="AdoMet_MTases"/>
    <property type="match status" value="1"/>
</dbReference>
<dbReference type="Proteomes" id="UP001501508">
    <property type="component" value="Unassembled WGS sequence"/>
</dbReference>
<evidence type="ECO:0000313" key="5">
    <source>
        <dbReference type="EMBL" id="GAA4446441.1"/>
    </source>
</evidence>
<dbReference type="Pfam" id="PF00891">
    <property type="entry name" value="Methyltransf_2"/>
    <property type="match status" value="1"/>
</dbReference>